<organism evidence="1 2">
    <name type="scientific">Zarea fungicola</name>
    <dbReference type="NCBI Taxonomy" id="93591"/>
    <lineage>
        <taxon>Eukaryota</taxon>
        <taxon>Fungi</taxon>
        <taxon>Dikarya</taxon>
        <taxon>Ascomycota</taxon>
        <taxon>Pezizomycotina</taxon>
        <taxon>Sordariomycetes</taxon>
        <taxon>Hypocreomycetidae</taxon>
        <taxon>Hypocreales</taxon>
        <taxon>Cordycipitaceae</taxon>
        <taxon>Zarea</taxon>
    </lineage>
</organism>
<comment type="caution">
    <text evidence="1">The sequence shown here is derived from an EMBL/GenBank/DDBJ whole genome shotgun (WGS) entry which is preliminary data.</text>
</comment>
<reference evidence="1" key="1">
    <citation type="submission" date="2022-08" db="EMBL/GenBank/DDBJ databases">
        <title>Genome Sequence of Lecanicillium fungicola.</title>
        <authorList>
            <person name="Buettner E."/>
        </authorList>
    </citation>
    <scope>NUCLEOTIDE SEQUENCE</scope>
    <source>
        <strain evidence="1">Babe33</strain>
    </source>
</reference>
<sequence>MSNMSSEKVDTEFDMEHEAEKTMASTPELYIDPVKQKQLLRKLDIWIAPVMTIMFLSAYLDRSNIGNAASGGMTKDLNMTDGELGNAVTLFYVTYVAAEIPCSLVLKKFHPSQ</sequence>
<dbReference type="Proteomes" id="UP001143910">
    <property type="component" value="Unassembled WGS sequence"/>
</dbReference>
<dbReference type="EMBL" id="JANJQO010002309">
    <property type="protein sequence ID" value="KAJ2967379.1"/>
    <property type="molecule type" value="Genomic_DNA"/>
</dbReference>
<name>A0ACC1MKL6_9HYPO</name>
<gene>
    <name evidence="1" type="ORF">NQ176_g9687</name>
</gene>
<evidence type="ECO:0000313" key="2">
    <source>
        <dbReference type="Proteomes" id="UP001143910"/>
    </source>
</evidence>
<keyword evidence="2" id="KW-1185">Reference proteome</keyword>
<evidence type="ECO:0000313" key="1">
    <source>
        <dbReference type="EMBL" id="KAJ2967379.1"/>
    </source>
</evidence>
<proteinExistence type="predicted"/>
<accession>A0ACC1MKL6</accession>
<protein>
    <submittedName>
        <fullName evidence="1">Uncharacterized protein</fullName>
    </submittedName>
</protein>